<dbReference type="PANTHER" id="PTHR19422:SF123">
    <property type="entry name" value="RT1 CLASS I, LOCUS CE15"/>
    <property type="match status" value="1"/>
</dbReference>
<evidence type="ECO:0000313" key="6">
    <source>
        <dbReference type="EMBL" id="NWI72383.1"/>
    </source>
</evidence>
<evidence type="ECO:0000259" key="5">
    <source>
        <dbReference type="PROSITE" id="PS50175"/>
    </source>
</evidence>
<accession>A0A851DVY7</accession>
<evidence type="ECO:0000256" key="4">
    <source>
        <dbReference type="SAM" id="MobiDB-lite"/>
    </source>
</evidence>
<keyword evidence="3" id="KW-0378">Hydrolase</keyword>
<keyword evidence="7" id="KW-1185">Reference proteome</keyword>
<dbReference type="InterPro" id="IPR033704">
    <property type="entry name" value="dUTPase_trimeric"/>
</dbReference>
<dbReference type="PANTHER" id="PTHR19422">
    <property type="entry name" value="GAG RETROVIRAL POLYPROTEIN"/>
    <property type="match status" value="1"/>
</dbReference>
<proteinExistence type="predicted"/>
<dbReference type="PROSITE" id="PS50175">
    <property type="entry name" value="ASP_PROT_RETROV"/>
    <property type="match status" value="1"/>
</dbReference>
<feature type="region of interest" description="Disordered" evidence="4">
    <location>
        <begin position="95"/>
        <end position="114"/>
    </location>
</feature>
<gene>
    <name evidence="6" type="primary">Ervk9_0</name>
    <name evidence="6" type="ORF">DRYGAM_R09219</name>
</gene>
<keyword evidence="2" id="KW-0064">Aspartyl protease</keyword>
<dbReference type="Pfam" id="PF00692">
    <property type="entry name" value="dUTPase"/>
    <property type="match status" value="1"/>
</dbReference>
<dbReference type="EMBL" id="WEIT01001476">
    <property type="protein sequence ID" value="NWI72383.1"/>
    <property type="molecule type" value="Genomic_DNA"/>
</dbReference>
<comment type="caution">
    <text evidence="6">The sequence shown here is derived from an EMBL/GenBank/DDBJ whole genome shotgun (WGS) entry which is preliminary data.</text>
</comment>
<reference evidence="6" key="1">
    <citation type="submission" date="2019-10" db="EMBL/GenBank/DDBJ databases">
        <title>Bird 10,000 Genomes (B10K) Project - Family phase.</title>
        <authorList>
            <person name="Zhang G."/>
        </authorList>
    </citation>
    <scope>NUCLEOTIDE SEQUENCE</scope>
    <source>
        <strain evidence="6">B10K-DU-002-56</strain>
        <tissue evidence="6">Muscle</tissue>
    </source>
</reference>
<evidence type="ECO:0000256" key="2">
    <source>
        <dbReference type="ARBA" id="ARBA00022750"/>
    </source>
</evidence>
<organism evidence="6 7">
    <name type="scientific">Dryoscopus gambensis</name>
    <dbReference type="NCBI Taxonomy" id="85069"/>
    <lineage>
        <taxon>Eukaryota</taxon>
        <taxon>Metazoa</taxon>
        <taxon>Chordata</taxon>
        <taxon>Craniata</taxon>
        <taxon>Vertebrata</taxon>
        <taxon>Euteleostomi</taxon>
        <taxon>Archelosauria</taxon>
        <taxon>Archosauria</taxon>
        <taxon>Dinosauria</taxon>
        <taxon>Saurischia</taxon>
        <taxon>Theropoda</taxon>
        <taxon>Coelurosauria</taxon>
        <taxon>Aves</taxon>
        <taxon>Neognathae</taxon>
        <taxon>Neoaves</taxon>
        <taxon>Telluraves</taxon>
        <taxon>Australaves</taxon>
        <taxon>Passeriformes</taxon>
        <taxon>Corvoidea</taxon>
        <taxon>Malaconotidae</taxon>
        <taxon>Dryoscopus</taxon>
    </lineage>
</organism>
<feature type="non-terminal residue" evidence="6">
    <location>
        <position position="158"/>
    </location>
</feature>
<name>A0A851DVY7_9CORV</name>
<feature type="non-terminal residue" evidence="6">
    <location>
        <position position="1"/>
    </location>
</feature>
<keyword evidence="1" id="KW-0645">Protease</keyword>
<protein>
    <submittedName>
        <fullName evidence="6">POK9 protein</fullName>
    </submittedName>
</protein>
<evidence type="ECO:0000256" key="1">
    <source>
        <dbReference type="ARBA" id="ARBA00022670"/>
    </source>
</evidence>
<dbReference type="InterPro" id="IPR001995">
    <property type="entry name" value="Peptidase_A2_cat"/>
</dbReference>
<dbReference type="InterPro" id="IPR036157">
    <property type="entry name" value="dUTPase-like_sf"/>
</dbReference>
<dbReference type="InterPro" id="IPR029054">
    <property type="entry name" value="dUTPase-like"/>
</dbReference>
<dbReference type="GO" id="GO:0006508">
    <property type="term" value="P:proteolysis"/>
    <property type="evidence" value="ECO:0007669"/>
    <property type="project" value="UniProtKB-KW"/>
</dbReference>
<dbReference type="GO" id="GO:0004190">
    <property type="term" value="F:aspartic-type endopeptidase activity"/>
    <property type="evidence" value="ECO:0007669"/>
    <property type="project" value="UniProtKB-KW"/>
</dbReference>
<dbReference type="Gene3D" id="2.70.40.10">
    <property type="match status" value="1"/>
</dbReference>
<dbReference type="InterPro" id="IPR051592">
    <property type="entry name" value="HERV-K_Pro_peptidase_A2"/>
</dbReference>
<sequence length="158" mass="16810">GSLGIDLAAAVDVTLTDSRVVRIPTGVMGPIYHEHSTMGALLVGRSSTSLAGLVVLLGVIDADYTGEIQVIAYPLRPPMVIKKGTQIAQLYRKEAGHEGPAQAPQRGPRGFGSTGDTVVGLVQQMRTRPLITVTLEWGMAMHRMSRVMTDTGADITIM</sequence>
<dbReference type="CDD" id="cd07557">
    <property type="entry name" value="trimeric_dUTPase"/>
    <property type="match status" value="1"/>
</dbReference>
<dbReference type="Proteomes" id="UP000604080">
    <property type="component" value="Unassembled WGS sequence"/>
</dbReference>
<evidence type="ECO:0000313" key="7">
    <source>
        <dbReference type="Proteomes" id="UP000604080"/>
    </source>
</evidence>
<dbReference type="AlphaFoldDB" id="A0A851DVY7"/>
<evidence type="ECO:0000256" key="3">
    <source>
        <dbReference type="ARBA" id="ARBA00022801"/>
    </source>
</evidence>
<feature type="domain" description="Peptidase A2" evidence="5">
    <location>
        <begin position="145"/>
        <end position="158"/>
    </location>
</feature>
<dbReference type="SUPFAM" id="SSF51283">
    <property type="entry name" value="dUTPase-like"/>
    <property type="match status" value="1"/>
</dbReference>